<dbReference type="InterPro" id="IPR051953">
    <property type="entry name" value="Plant_SW-associated_TFs"/>
</dbReference>
<dbReference type="PANTHER" id="PTHR47997:SF75">
    <property type="entry name" value="MYB DOMAIN PROTEIN 55"/>
    <property type="match status" value="1"/>
</dbReference>
<sequence>MGEDRKSCRLRWMNYLRPYLKRGPFSQQEENLIIELHAVLGNKWSQIAAQLPGRTDNEVLVMVKRKINTNFED</sequence>
<keyword evidence="5" id="KW-0804">Transcription</keyword>
<accession>A0A2P6RYL3</accession>
<keyword evidence="4" id="KW-0238">DNA-binding</keyword>
<dbReference type="CDD" id="cd00167">
    <property type="entry name" value="SANT"/>
    <property type="match status" value="1"/>
</dbReference>
<evidence type="ECO:0000313" key="10">
    <source>
        <dbReference type="Proteomes" id="UP000238479"/>
    </source>
</evidence>
<gene>
    <name evidence="9" type="ORF">RchiOBHm_Chr2g0145301</name>
</gene>
<dbReference type="Gene3D" id="1.10.10.60">
    <property type="entry name" value="Homeodomain-like"/>
    <property type="match status" value="1"/>
</dbReference>
<name>A0A2P6RYL3_ROSCH</name>
<keyword evidence="10" id="KW-1185">Reference proteome</keyword>
<evidence type="ECO:0000313" key="9">
    <source>
        <dbReference type="EMBL" id="PRQ51516.1"/>
    </source>
</evidence>
<dbReference type="AlphaFoldDB" id="A0A2P6RYL3"/>
<dbReference type="OMA" id="NRWNSIV"/>
<dbReference type="PROSITE" id="PS50090">
    <property type="entry name" value="MYB_LIKE"/>
    <property type="match status" value="1"/>
</dbReference>
<keyword evidence="6" id="KW-0539">Nucleus</keyword>
<dbReference type="InterPro" id="IPR001005">
    <property type="entry name" value="SANT/Myb"/>
</dbReference>
<evidence type="ECO:0000259" key="7">
    <source>
        <dbReference type="PROSITE" id="PS50090"/>
    </source>
</evidence>
<proteinExistence type="predicted"/>
<feature type="domain" description="Myb-like" evidence="7">
    <location>
        <begin position="17"/>
        <end position="59"/>
    </location>
</feature>
<evidence type="ECO:0000259" key="8">
    <source>
        <dbReference type="PROSITE" id="PS51294"/>
    </source>
</evidence>
<evidence type="ECO:0000256" key="4">
    <source>
        <dbReference type="ARBA" id="ARBA00023125"/>
    </source>
</evidence>
<comment type="caution">
    <text evidence="9">The sequence shown here is derived from an EMBL/GenBank/DDBJ whole genome shotgun (WGS) entry which is preliminary data.</text>
</comment>
<reference evidence="9 10" key="1">
    <citation type="journal article" date="2018" name="Nat. Genet.">
        <title>The Rosa genome provides new insights in the design of modern roses.</title>
        <authorList>
            <person name="Bendahmane M."/>
        </authorList>
    </citation>
    <scope>NUCLEOTIDE SEQUENCE [LARGE SCALE GENOMIC DNA]</scope>
    <source>
        <strain evidence="10">cv. Old Blush</strain>
    </source>
</reference>
<protein>
    <submittedName>
        <fullName evidence="9">Putative transcription factor MYB-HB-like family</fullName>
    </submittedName>
</protein>
<keyword evidence="2" id="KW-0677">Repeat</keyword>
<dbReference type="Pfam" id="PF00249">
    <property type="entry name" value="Myb_DNA-binding"/>
    <property type="match status" value="1"/>
</dbReference>
<keyword evidence="3" id="KW-0805">Transcription regulation</keyword>
<dbReference type="SMART" id="SM00717">
    <property type="entry name" value="SANT"/>
    <property type="match status" value="1"/>
</dbReference>
<dbReference type="InterPro" id="IPR017930">
    <property type="entry name" value="Myb_dom"/>
</dbReference>
<dbReference type="Proteomes" id="UP000238479">
    <property type="component" value="Chromosome 2"/>
</dbReference>
<comment type="subcellular location">
    <subcellularLocation>
        <location evidence="1">Nucleus</location>
    </subcellularLocation>
</comment>
<dbReference type="GO" id="GO:0003677">
    <property type="term" value="F:DNA binding"/>
    <property type="evidence" value="ECO:0007669"/>
    <property type="project" value="UniProtKB-KW"/>
</dbReference>
<evidence type="ECO:0000256" key="2">
    <source>
        <dbReference type="ARBA" id="ARBA00022737"/>
    </source>
</evidence>
<evidence type="ECO:0000256" key="6">
    <source>
        <dbReference type="ARBA" id="ARBA00023242"/>
    </source>
</evidence>
<organism evidence="9 10">
    <name type="scientific">Rosa chinensis</name>
    <name type="common">China rose</name>
    <dbReference type="NCBI Taxonomy" id="74649"/>
    <lineage>
        <taxon>Eukaryota</taxon>
        <taxon>Viridiplantae</taxon>
        <taxon>Streptophyta</taxon>
        <taxon>Embryophyta</taxon>
        <taxon>Tracheophyta</taxon>
        <taxon>Spermatophyta</taxon>
        <taxon>Magnoliopsida</taxon>
        <taxon>eudicotyledons</taxon>
        <taxon>Gunneridae</taxon>
        <taxon>Pentapetalae</taxon>
        <taxon>rosids</taxon>
        <taxon>fabids</taxon>
        <taxon>Rosales</taxon>
        <taxon>Rosaceae</taxon>
        <taxon>Rosoideae</taxon>
        <taxon>Rosoideae incertae sedis</taxon>
        <taxon>Rosa</taxon>
    </lineage>
</organism>
<dbReference type="EMBL" id="PDCK01000040">
    <property type="protein sequence ID" value="PRQ51516.1"/>
    <property type="molecule type" value="Genomic_DNA"/>
</dbReference>
<evidence type="ECO:0000256" key="3">
    <source>
        <dbReference type="ARBA" id="ARBA00023015"/>
    </source>
</evidence>
<dbReference type="STRING" id="74649.A0A2P6RYL3"/>
<dbReference type="GO" id="GO:0005634">
    <property type="term" value="C:nucleus"/>
    <property type="evidence" value="ECO:0007669"/>
    <property type="project" value="UniProtKB-SubCell"/>
</dbReference>
<dbReference type="SUPFAM" id="SSF46689">
    <property type="entry name" value="Homeodomain-like"/>
    <property type="match status" value="1"/>
</dbReference>
<evidence type="ECO:0000256" key="1">
    <source>
        <dbReference type="ARBA" id="ARBA00004123"/>
    </source>
</evidence>
<evidence type="ECO:0000256" key="5">
    <source>
        <dbReference type="ARBA" id="ARBA00023163"/>
    </source>
</evidence>
<dbReference type="PANTHER" id="PTHR47997">
    <property type="entry name" value="MYB DOMAIN PROTEIN 55"/>
    <property type="match status" value="1"/>
</dbReference>
<dbReference type="Gramene" id="PRQ51516">
    <property type="protein sequence ID" value="PRQ51516"/>
    <property type="gene ID" value="RchiOBHm_Chr2g0145301"/>
</dbReference>
<feature type="domain" description="HTH myb-type" evidence="8">
    <location>
        <begin position="17"/>
        <end position="67"/>
    </location>
</feature>
<dbReference type="InterPro" id="IPR009057">
    <property type="entry name" value="Homeodomain-like_sf"/>
</dbReference>
<dbReference type="PROSITE" id="PS51294">
    <property type="entry name" value="HTH_MYB"/>
    <property type="match status" value="1"/>
</dbReference>